<dbReference type="EMBL" id="OVEO01000001">
    <property type="protein sequence ID" value="SPQ93125.1"/>
    <property type="molecule type" value="Genomic_DNA"/>
</dbReference>
<evidence type="ECO:0000313" key="2">
    <source>
        <dbReference type="EMBL" id="SPQ93125.1"/>
    </source>
</evidence>
<feature type="region of interest" description="Disordered" evidence="1">
    <location>
        <begin position="439"/>
        <end position="492"/>
    </location>
</feature>
<keyword evidence="2" id="KW-0496">Mitochondrion</keyword>
<dbReference type="PANTHER" id="PTHR33667">
    <property type="entry name" value="SI:DKEY-57N24.6"/>
    <property type="match status" value="1"/>
</dbReference>
<dbReference type="AlphaFoldDB" id="A0A3P3XZ09"/>
<accession>A0A3P3XZ09</accession>
<geneLocation type="mitochondrion" evidence="2"/>
<reference evidence="2 3" key="1">
    <citation type="submission" date="2018-03" db="EMBL/GenBank/DDBJ databases">
        <authorList>
            <person name="Fogelqvist J."/>
        </authorList>
    </citation>
    <scope>NUCLEOTIDE SEQUENCE [LARGE SCALE GENOMIC DNA]</scope>
</reference>
<sequence length="492" mass="54602">MDAPDKQTSLYPVRLTLQASVSGAHVADGFDYRIKVRLWGSTTWQESALLSTWATASLNMTIYSVGHVDAALLDSLIKNPYAEFVVERAQGGKPPTYTTAGNADVRLDPSNDIVTGIQLTDGRVRVIVLEGIRQSATMQQIASRFQRAESWPIVLSNDLVSFSTRLYAAFNASLKSIRLRTSFASLQSRTPLYVRRHNDDPSAMSATHRAISKVLDLCACRRLERAKYGGMFPTVDEVAAVEKTLGGPITEQDAFGRPRPAPVQPPTWTALSTCITDADRNRSIQDVCERAAQCLAKRGPATTTMDTTGKVPGDAACTAASTTMTRRRQQRLAQPLPPWGTIYRYSGQARSYVQWYLGELRRQADPDAMYVRNADQFVFLGAIPDMTPAERQRTELERSRRRWMTPSGFSLHTHARQDLVRPSPARCQELMEPWVDPHRRQADDVGNGDAGQHPSSSTSARPPFDTVPRHSSEFGYPGNPLWHKSVHDTSAL</sequence>
<evidence type="ECO:0000313" key="3">
    <source>
        <dbReference type="Proteomes" id="UP000290189"/>
    </source>
</evidence>
<dbReference type="PANTHER" id="PTHR33667:SF7">
    <property type="entry name" value="RIKEN CDNA 1810020O05 GENE"/>
    <property type="match status" value="1"/>
</dbReference>
<evidence type="ECO:0000256" key="1">
    <source>
        <dbReference type="SAM" id="MobiDB-lite"/>
    </source>
</evidence>
<proteinExistence type="predicted"/>
<organism evidence="2 3">
    <name type="scientific">Plasmodiophora brassicae</name>
    <name type="common">Clubroot disease agent</name>
    <dbReference type="NCBI Taxonomy" id="37360"/>
    <lineage>
        <taxon>Eukaryota</taxon>
        <taxon>Sar</taxon>
        <taxon>Rhizaria</taxon>
        <taxon>Endomyxa</taxon>
        <taxon>Phytomyxea</taxon>
        <taxon>Plasmodiophorida</taxon>
        <taxon>Plasmodiophoridae</taxon>
        <taxon>Plasmodiophora</taxon>
    </lineage>
</organism>
<gene>
    <name evidence="2" type="ORF">PLBR_LOCUS340</name>
</gene>
<dbReference type="Proteomes" id="UP000290189">
    <property type="component" value="Unassembled WGS sequence"/>
</dbReference>
<name>A0A3P3XZ09_PLABS</name>
<protein>
    <submittedName>
        <fullName evidence="2">Uncharacterized protein</fullName>
    </submittedName>
</protein>